<accession>A0A9P6HRL4</accession>
<dbReference type="EMBL" id="WIUZ02000001">
    <property type="protein sequence ID" value="KAF9792612.1"/>
    <property type="molecule type" value="Genomic_DNA"/>
</dbReference>
<sequence>MESKLKALKVADLKEILKKASVSAPPRATKADLIARIIAEPAAVDAYNALHNAAGVTPQQDASSKPIPAAKPKAPARQPPVSPTKVQDSALPQEPASTNSTTDPAGSTTGDSELEKRKARAARFGIPLVDSSHPAPKDKESKKKFPEDEGKLKARAERFGTEVSADSQNQPRKKRGAAEDPADPEELKRRRKRAERFGLPLAGTSEA</sequence>
<dbReference type="Pfam" id="PF18592">
    <property type="entry name" value="Tho1_MOS11_C"/>
    <property type="match status" value="1"/>
</dbReference>
<keyword evidence="5" id="KW-1185">Reference proteome</keyword>
<comment type="caution">
    <text evidence="4">The sequence shown here is derived from an EMBL/GenBank/DDBJ whole genome shotgun (WGS) entry which is preliminary data.</text>
</comment>
<dbReference type="InterPro" id="IPR052240">
    <property type="entry name" value="SAP_domain_ribonucleoprotein"/>
</dbReference>
<reference evidence="4" key="2">
    <citation type="submission" date="2020-11" db="EMBL/GenBank/DDBJ databases">
        <authorList>
            <consortium name="DOE Joint Genome Institute"/>
            <person name="Kuo A."/>
            <person name="Miyauchi S."/>
            <person name="Kiss E."/>
            <person name="Drula E."/>
            <person name="Kohler A."/>
            <person name="Sanchez-Garcia M."/>
            <person name="Andreopoulos B."/>
            <person name="Barry K.W."/>
            <person name="Bonito G."/>
            <person name="Buee M."/>
            <person name="Carver A."/>
            <person name="Chen C."/>
            <person name="Cichocki N."/>
            <person name="Clum A."/>
            <person name="Culley D."/>
            <person name="Crous P.W."/>
            <person name="Fauchery L."/>
            <person name="Girlanda M."/>
            <person name="Hayes R."/>
            <person name="Keri Z."/>
            <person name="Labutti K."/>
            <person name="Lipzen A."/>
            <person name="Lombard V."/>
            <person name="Magnuson J."/>
            <person name="Maillard F."/>
            <person name="Morin E."/>
            <person name="Murat C."/>
            <person name="Nolan M."/>
            <person name="Ohm R."/>
            <person name="Pangilinan J."/>
            <person name="Pereira M."/>
            <person name="Perotto S."/>
            <person name="Peter M."/>
            <person name="Riley R."/>
            <person name="Sitrit Y."/>
            <person name="Stielow B."/>
            <person name="Szollosi G."/>
            <person name="Zifcakova L."/>
            <person name="Stursova M."/>
            <person name="Spatafora J.W."/>
            <person name="Tedersoo L."/>
            <person name="Vaario L.-M."/>
            <person name="Yamada A."/>
            <person name="Yan M."/>
            <person name="Wang P."/>
            <person name="Xu J."/>
            <person name="Bruns T."/>
            <person name="Baldrian P."/>
            <person name="Vilgalys R."/>
            <person name="Henrissat B."/>
            <person name="Grigoriev I.V."/>
            <person name="Hibbett D."/>
            <person name="Nagy L.G."/>
            <person name="Martin F.M."/>
        </authorList>
    </citation>
    <scope>NUCLEOTIDE SEQUENCE</scope>
    <source>
        <strain evidence="4">UH-Tt-Lm1</strain>
    </source>
</reference>
<evidence type="ECO:0000259" key="3">
    <source>
        <dbReference type="Pfam" id="PF18592"/>
    </source>
</evidence>
<evidence type="ECO:0000256" key="2">
    <source>
        <dbReference type="SAM" id="MobiDB-lite"/>
    </source>
</evidence>
<reference evidence="4" key="1">
    <citation type="journal article" date="2020" name="Nat. Commun.">
        <title>Large-scale genome sequencing of mycorrhizal fungi provides insights into the early evolution of symbiotic traits.</title>
        <authorList>
            <person name="Miyauchi S."/>
            <person name="Kiss E."/>
            <person name="Kuo A."/>
            <person name="Drula E."/>
            <person name="Kohler A."/>
            <person name="Sanchez-Garcia M."/>
            <person name="Morin E."/>
            <person name="Andreopoulos B."/>
            <person name="Barry K.W."/>
            <person name="Bonito G."/>
            <person name="Buee M."/>
            <person name="Carver A."/>
            <person name="Chen C."/>
            <person name="Cichocki N."/>
            <person name="Clum A."/>
            <person name="Culley D."/>
            <person name="Crous P.W."/>
            <person name="Fauchery L."/>
            <person name="Girlanda M."/>
            <person name="Hayes R.D."/>
            <person name="Keri Z."/>
            <person name="LaButti K."/>
            <person name="Lipzen A."/>
            <person name="Lombard V."/>
            <person name="Magnuson J."/>
            <person name="Maillard F."/>
            <person name="Murat C."/>
            <person name="Nolan M."/>
            <person name="Ohm R.A."/>
            <person name="Pangilinan J."/>
            <person name="Pereira M.F."/>
            <person name="Perotto S."/>
            <person name="Peter M."/>
            <person name="Pfister S."/>
            <person name="Riley R."/>
            <person name="Sitrit Y."/>
            <person name="Stielow J.B."/>
            <person name="Szollosi G."/>
            <person name="Zifcakova L."/>
            <person name="Stursova M."/>
            <person name="Spatafora J.W."/>
            <person name="Tedersoo L."/>
            <person name="Vaario L.M."/>
            <person name="Yamada A."/>
            <person name="Yan M."/>
            <person name="Wang P."/>
            <person name="Xu J."/>
            <person name="Bruns T."/>
            <person name="Baldrian P."/>
            <person name="Vilgalys R."/>
            <person name="Dunand C."/>
            <person name="Henrissat B."/>
            <person name="Grigoriev I.V."/>
            <person name="Hibbett D."/>
            <person name="Nagy L.G."/>
            <person name="Martin F.M."/>
        </authorList>
    </citation>
    <scope>NUCLEOTIDE SEQUENCE</scope>
    <source>
        <strain evidence="4">UH-Tt-Lm1</strain>
    </source>
</reference>
<dbReference type="InterPro" id="IPR036361">
    <property type="entry name" value="SAP_dom_sf"/>
</dbReference>
<feature type="compositionally biased region" description="Low complexity" evidence="2">
    <location>
        <begin position="65"/>
        <end position="76"/>
    </location>
</feature>
<evidence type="ECO:0000256" key="1">
    <source>
        <dbReference type="ARBA" id="ARBA00022553"/>
    </source>
</evidence>
<name>A0A9P6HRL4_9AGAM</name>
<feature type="domain" description="THO1-MOS11 C-terminal" evidence="3">
    <location>
        <begin position="111"/>
        <end position="130"/>
    </location>
</feature>
<proteinExistence type="predicted"/>
<gene>
    <name evidence="4" type="ORF">BJ322DRAFT_1030333</name>
</gene>
<feature type="compositionally biased region" description="Polar residues" evidence="2">
    <location>
        <begin position="95"/>
        <end position="111"/>
    </location>
</feature>
<dbReference type="InterPro" id="IPR040746">
    <property type="entry name" value="THO1_MOS11_C"/>
</dbReference>
<dbReference type="Proteomes" id="UP000736335">
    <property type="component" value="Unassembled WGS sequence"/>
</dbReference>
<organism evidence="4 5">
    <name type="scientific">Thelephora terrestris</name>
    <dbReference type="NCBI Taxonomy" id="56493"/>
    <lineage>
        <taxon>Eukaryota</taxon>
        <taxon>Fungi</taxon>
        <taxon>Dikarya</taxon>
        <taxon>Basidiomycota</taxon>
        <taxon>Agaricomycotina</taxon>
        <taxon>Agaricomycetes</taxon>
        <taxon>Thelephorales</taxon>
        <taxon>Thelephoraceae</taxon>
        <taxon>Thelephora</taxon>
    </lineage>
</organism>
<dbReference type="PANTHER" id="PTHR46551:SF1">
    <property type="entry name" value="SAP DOMAIN-CONTAINING RIBONUCLEOPROTEIN"/>
    <property type="match status" value="1"/>
</dbReference>
<dbReference type="GO" id="GO:0016973">
    <property type="term" value="P:poly(A)+ mRNA export from nucleus"/>
    <property type="evidence" value="ECO:0007669"/>
    <property type="project" value="TreeGrafter"/>
</dbReference>
<dbReference type="PANTHER" id="PTHR46551">
    <property type="entry name" value="SAP DOMAIN-CONTAINING RIBONUCLEOPROTEIN"/>
    <property type="match status" value="1"/>
</dbReference>
<dbReference type="AlphaFoldDB" id="A0A9P6HRL4"/>
<dbReference type="GO" id="GO:0005634">
    <property type="term" value="C:nucleus"/>
    <property type="evidence" value="ECO:0007669"/>
    <property type="project" value="TreeGrafter"/>
</dbReference>
<keyword evidence="1" id="KW-0597">Phosphoprotein</keyword>
<dbReference type="Gene3D" id="1.10.720.30">
    <property type="entry name" value="SAP domain"/>
    <property type="match status" value="1"/>
</dbReference>
<dbReference type="OrthoDB" id="445357at2759"/>
<feature type="compositionally biased region" description="Basic and acidic residues" evidence="2">
    <location>
        <begin position="135"/>
        <end position="160"/>
    </location>
</feature>
<evidence type="ECO:0000313" key="5">
    <source>
        <dbReference type="Proteomes" id="UP000736335"/>
    </source>
</evidence>
<protein>
    <recommendedName>
        <fullName evidence="3">THO1-MOS11 C-terminal domain-containing protein</fullName>
    </recommendedName>
</protein>
<feature type="region of interest" description="Disordered" evidence="2">
    <location>
        <begin position="55"/>
        <end position="207"/>
    </location>
</feature>
<evidence type="ECO:0000313" key="4">
    <source>
        <dbReference type="EMBL" id="KAF9792612.1"/>
    </source>
</evidence>